<dbReference type="InterPro" id="IPR035300">
    <property type="entry name" value="L1_dsRBD"/>
</dbReference>
<dbReference type="PANTHER" id="PTHR11505">
    <property type="entry name" value="L1 TRANSPOSABLE ELEMENT-RELATED"/>
    <property type="match status" value="1"/>
</dbReference>
<dbReference type="Proteomes" id="UP000008912">
    <property type="component" value="Unassembled WGS sequence"/>
</dbReference>
<dbReference type="Pfam" id="PF17490">
    <property type="entry name" value="Tnp_22_dsRBD"/>
    <property type="match status" value="1"/>
</dbReference>
<evidence type="ECO:0000313" key="5">
    <source>
        <dbReference type="Ensembl" id="ENSAMEP00000024729.1"/>
    </source>
</evidence>
<accession>A0A7N5P291</accession>
<evidence type="ECO:0000256" key="1">
    <source>
        <dbReference type="ARBA" id="ARBA00061640"/>
    </source>
</evidence>
<protein>
    <recommendedName>
        <fullName evidence="7">L1 transposable element RRM domain-containing protein</fullName>
    </recommendedName>
</protein>
<evidence type="ECO:0000313" key="6">
    <source>
        <dbReference type="Proteomes" id="UP000008912"/>
    </source>
</evidence>
<evidence type="ECO:0000259" key="3">
    <source>
        <dbReference type="Pfam" id="PF02994"/>
    </source>
</evidence>
<evidence type="ECO:0008006" key="7">
    <source>
        <dbReference type="Google" id="ProtNLM"/>
    </source>
</evidence>
<dbReference type="Ensembl" id="ENSAMET00000041288.1">
    <property type="protein sequence ID" value="ENSAMEP00000024729.1"/>
    <property type="gene ID" value="ENSAMEG00000025521.1"/>
</dbReference>
<feature type="coiled-coil region" evidence="2">
    <location>
        <begin position="52"/>
        <end position="111"/>
    </location>
</feature>
<name>A0A7N5P291_AILME</name>
<feature type="domain" description="L1 transposable element dsRBD-like" evidence="4">
    <location>
        <begin position="235"/>
        <end position="297"/>
    </location>
</feature>
<sequence length="300" mass="34404">MTRRRSPPQQRKDNESVASATELIHMHVSQLSEMEFRATMVKMMSRLEKSINENVTENIESLRAEMRANLTEIKNSMSQMQSKLEALTARVTEAEERVSELEDGLVEEKTKIEAGLKKIHAHECRLREITDSMKRSNVRIIGIPEGVEKNRGLEEIFEQIVAENFPNLARETSIRVQEAERTPSKLNQDKPTPRHVIVQFANIRSKDTVLKAARAKKFLTYQGKGIRITSDLSTETWNERKAWGGIFKALSEKNMQPRILYPAKLSFRIDGEIKTFQNRQSLTNFVTTKPALQEILRGAL</sequence>
<dbReference type="InterPro" id="IPR042566">
    <property type="entry name" value="L1_C"/>
</dbReference>
<feature type="domain" description="L1 transposable element RRM" evidence="3">
    <location>
        <begin position="135"/>
        <end position="231"/>
    </location>
</feature>
<organism evidence="5 6">
    <name type="scientific">Ailuropoda melanoleuca</name>
    <name type="common">Giant panda</name>
    <dbReference type="NCBI Taxonomy" id="9646"/>
    <lineage>
        <taxon>Eukaryota</taxon>
        <taxon>Metazoa</taxon>
        <taxon>Chordata</taxon>
        <taxon>Craniata</taxon>
        <taxon>Vertebrata</taxon>
        <taxon>Euteleostomi</taxon>
        <taxon>Mammalia</taxon>
        <taxon>Eutheria</taxon>
        <taxon>Laurasiatheria</taxon>
        <taxon>Carnivora</taxon>
        <taxon>Caniformia</taxon>
        <taxon>Ursidae</taxon>
        <taxon>Ailuropoda</taxon>
    </lineage>
</organism>
<reference evidence="5" key="2">
    <citation type="submission" date="2025-08" db="UniProtKB">
        <authorList>
            <consortium name="Ensembl"/>
        </authorList>
    </citation>
    <scope>IDENTIFICATION</scope>
</reference>
<dbReference type="InParanoid" id="A0A7N5P291"/>
<dbReference type="Gene3D" id="1.20.5.390">
    <property type="entry name" value="L1 transposable element, trimerization domain"/>
    <property type="match status" value="1"/>
</dbReference>
<evidence type="ECO:0000256" key="2">
    <source>
        <dbReference type="SAM" id="Coils"/>
    </source>
</evidence>
<dbReference type="Gene3D" id="3.30.250.20">
    <property type="entry name" value="L1 transposable element, C-terminal domain"/>
    <property type="match status" value="1"/>
</dbReference>
<dbReference type="FunFam" id="3.30.70.1820:FF:000002">
    <property type="entry name" value="LINE-1 retrotransposable element ORF1 protein"/>
    <property type="match status" value="1"/>
</dbReference>
<reference evidence="5 6" key="1">
    <citation type="journal article" date="2010" name="Nature">
        <title>The sequence and de novo assembly of the giant panda genome.</title>
        <authorList>
            <person name="Li R."/>
            <person name="Fan W."/>
            <person name="Tian G."/>
            <person name="Zhu H."/>
            <person name="He L."/>
            <person name="Cai J."/>
            <person name="Huang Q."/>
            <person name="Cai Q."/>
            <person name="Li B."/>
            <person name="Bai Y."/>
            <person name="Zhang Z."/>
            <person name="Zhang Y."/>
            <person name="Wang W."/>
            <person name="Li J."/>
            <person name="Wei F."/>
            <person name="Li H."/>
            <person name="Jian M."/>
            <person name="Li J."/>
            <person name="Zhang Z."/>
            <person name="Nielsen R."/>
            <person name="Li D."/>
            <person name="Gu W."/>
            <person name="Yang Z."/>
            <person name="Xuan Z."/>
            <person name="Ryder O.A."/>
            <person name="Leung F.C."/>
            <person name="Zhou Y."/>
            <person name="Cao J."/>
            <person name="Sun X."/>
            <person name="Fu Y."/>
            <person name="Fang X."/>
            <person name="Guo X."/>
            <person name="Wang B."/>
            <person name="Hou R."/>
            <person name="Shen F."/>
            <person name="Mu B."/>
            <person name="Ni P."/>
            <person name="Lin R."/>
            <person name="Qian W."/>
            <person name="Wang G."/>
            <person name="Yu C."/>
            <person name="Nie W."/>
            <person name="Wang J."/>
            <person name="Wu Z."/>
            <person name="Liang H."/>
            <person name="Min J."/>
            <person name="Wu Q."/>
            <person name="Cheng S."/>
            <person name="Ruan J."/>
            <person name="Wang M."/>
            <person name="Shi Z."/>
            <person name="Wen M."/>
            <person name="Liu B."/>
            <person name="Ren X."/>
            <person name="Zheng H."/>
            <person name="Dong D."/>
            <person name="Cook K."/>
            <person name="Shan G."/>
            <person name="Zhang H."/>
            <person name="Kosiol C."/>
            <person name="Xie X."/>
            <person name="Lu Z."/>
            <person name="Zheng H."/>
            <person name="Li Y."/>
            <person name="Steiner C.C."/>
            <person name="Lam T.T."/>
            <person name="Lin S."/>
            <person name="Zhang Q."/>
            <person name="Li G."/>
            <person name="Tian J."/>
            <person name="Gong T."/>
            <person name="Liu H."/>
            <person name="Zhang D."/>
            <person name="Fang L."/>
            <person name="Ye C."/>
            <person name="Zhang J."/>
            <person name="Hu W."/>
            <person name="Xu A."/>
            <person name="Ren Y."/>
            <person name="Zhang G."/>
            <person name="Bruford M.W."/>
            <person name="Li Q."/>
            <person name="Ma L."/>
            <person name="Guo Y."/>
            <person name="An N."/>
            <person name="Hu Y."/>
            <person name="Zheng Y."/>
            <person name="Shi Y."/>
            <person name="Li Z."/>
            <person name="Liu Q."/>
            <person name="Chen Y."/>
            <person name="Zhao J."/>
            <person name="Qu N."/>
            <person name="Zhao S."/>
            <person name="Tian F."/>
            <person name="Wang X."/>
            <person name="Wang H."/>
            <person name="Xu L."/>
            <person name="Liu X."/>
            <person name="Vinar T."/>
            <person name="Wang Y."/>
            <person name="Lam T.W."/>
            <person name="Yiu S.M."/>
            <person name="Liu S."/>
            <person name="Zhang H."/>
            <person name="Li D."/>
            <person name="Huang Y."/>
            <person name="Wang X."/>
            <person name="Yang G."/>
            <person name="Jiang Z."/>
            <person name="Wang J."/>
            <person name="Qin N."/>
            <person name="Li L."/>
            <person name="Li J."/>
            <person name="Bolund L."/>
            <person name="Kristiansen K."/>
            <person name="Wong G.K."/>
            <person name="Olson M."/>
            <person name="Zhang X."/>
            <person name="Li S."/>
            <person name="Yang H."/>
            <person name="Wang J."/>
            <person name="Wang J."/>
        </authorList>
    </citation>
    <scope>NUCLEOTIDE SEQUENCE [LARGE SCALE GENOMIC DNA]</scope>
</reference>
<comment type="similarity">
    <text evidence="1">Belongs to the transposase 22 family.</text>
</comment>
<dbReference type="Gene3D" id="3.30.70.1820">
    <property type="entry name" value="L1 transposable element, RRM domain"/>
    <property type="match status" value="1"/>
</dbReference>
<dbReference type="InterPro" id="IPR043636">
    <property type="entry name" value="L1_RRM_dom"/>
</dbReference>
<dbReference type="AlphaFoldDB" id="A0A7N5P291"/>
<reference evidence="5" key="3">
    <citation type="submission" date="2025-09" db="UniProtKB">
        <authorList>
            <consortium name="Ensembl"/>
        </authorList>
    </citation>
    <scope>IDENTIFICATION</scope>
</reference>
<dbReference type="GeneTree" id="ENSGT01150000286982"/>
<dbReference type="InterPro" id="IPR004244">
    <property type="entry name" value="Transposase_22"/>
</dbReference>
<keyword evidence="2" id="KW-0175">Coiled coil</keyword>
<keyword evidence="6" id="KW-1185">Reference proteome</keyword>
<dbReference type="Pfam" id="PF02994">
    <property type="entry name" value="Transposase_22"/>
    <property type="match status" value="1"/>
</dbReference>
<evidence type="ECO:0000259" key="4">
    <source>
        <dbReference type="Pfam" id="PF17490"/>
    </source>
</evidence>
<proteinExistence type="inferred from homology"/>